<comment type="caution">
    <text evidence="4">The sequence shown here is derived from an EMBL/GenBank/DDBJ whole genome shotgun (WGS) entry which is preliminary data.</text>
</comment>
<dbReference type="AlphaFoldDB" id="A0A318M163"/>
<organism evidence="4 5">
    <name type="scientific">Prauserella flavalba</name>
    <dbReference type="NCBI Taxonomy" id="1477506"/>
    <lineage>
        <taxon>Bacteria</taxon>
        <taxon>Bacillati</taxon>
        <taxon>Actinomycetota</taxon>
        <taxon>Actinomycetes</taxon>
        <taxon>Pseudonocardiales</taxon>
        <taxon>Pseudonocardiaceae</taxon>
        <taxon>Prauserella</taxon>
    </lineage>
</organism>
<dbReference type="SUPFAM" id="SSF51679">
    <property type="entry name" value="Bacterial luciferase-like"/>
    <property type="match status" value="1"/>
</dbReference>
<protein>
    <recommendedName>
        <fullName evidence="3">Luciferase-like domain-containing protein</fullName>
    </recommendedName>
</protein>
<proteinExistence type="predicted"/>
<dbReference type="PANTHER" id="PTHR30137">
    <property type="entry name" value="LUCIFERASE-LIKE MONOOXYGENASE"/>
    <property type="match status" value="1"/>
</dbReference>
<dbReference type="InterPro" id="IPR011251">
    <property type="entry name" value="Luciferase-like_dom"/>
</dbReference>
<keyword evidence="5" id="KW-1185">Reference proteome</keyword>
<sequence length="350" mass="39280">MSNVATPHYGIFSLSNVPPWNTHNEVVNKALEQIVHADKLGFEEAWVAEHNGRRYGIVASAQLLLAAAAAATERIRLGSGVSRLPMHHPMRLAEDYAYVDQLSGGRLNFGIGKAYDRLEFQAYGIPESERDERYEEVFEIVTQAWKTGKVKFNGKHYQVPAEGEVADEIELFPEVFQKPAPPVFVMVSSSEESLRSAARRGFSFVLGQRPTRDDVRRLVGVYREEARAAGHSFDTIDENIARASQLKAIHVADSHEEARKEYEHGYMWYVNILSNRAKVGLGIDELTYDEYIDRKTLILGSADQVAEELASFHSHTGLGGLVAWFDAGSQPQEQVLRSMTMFAEKVRPQL</sequence>
<evidence type="ECO:0000313" key="4">
    <source>
        <dbReference type="EMBL" id="PXY36275.1"/>
    </source>
</evidence>
<dbReference type="InterPro" id="IPR050766">
    <property type="entry name" value="Bact_Lucif_Oxidored"/>
</dbReference>
<dbReference type="GO" id="GO:0005829">
    <property type="term" value="C:cytosol"/>
    <property type="evidence" value="ECO:0007669"/>
    <property type="project" value="TreeGrafter"/>
</dbReference>
<evidence type="ECO:0000256" key="2">
    <source>
        <dbReference type="ARBA" id="ARBA00023033"/>
    </source>
</evidence>
<dbReference type="GO" id="GO:0016705">
    <property type="term" value="F:oxidoreductase activity, acting on paired donors, with incorporation or reduction of molecular oxygen"/>
    <property type="evidence" value="ECO:0007669"/>
    <property type="project" value="InterPro"/>
</dbReference>
<name>A0A318M163_9PSEU</name>
<dbReference type="RefSeq" id="WP_110336281.1">
    <property type="nucleotide sequence ID" value="NZ_MASU01000005.1"/>
</dbReference>
<evidence type="ECO:0000256" key="1">
    <source>
        <dbReference type="ARBA" id="ARBA00023002"/>
    </source>
</evidence>
<evidence type="ECO:0000313" key="5">
    <source>
        <dbReference type="Proteomes" id="UP000247892"/>
    </source>
</evidence>
<dbReference type="GO" id="GO:0004497">
    <property type="term" value="F:monooxygenase activity"/>
    <property type="evidence" value="ECO:0007669"/>
    <property type="project" value="UniProtKB-KW"/>
</dbReference>
<evidence type="ECO:0000259" key="3">
    <source>
        <dbReference type="Pfam" id="PF00296"/>
    </source>
</evidence>
<dbReference type="Pfam" id="PF00296">
    <property type="entry name" value="Bac_luciferase"/>
    <property type="match status" value="1"/>
</dbReference>
<dbReference type="Gene3D" id="3.20.20.30">
    <property type="entry name" value="Luciferase-like domain"/>
    <property type="match status" value="1"/>
</dbReference>
<dbReference type="Proteomes" id="UP000247892">
    <property type="component" value="Unassembled WGS sequence"/>
</dbReference>
<feature type="domain" description="Luciferase-like" evidence="3">
    <location>
        <begin position="9"/>
        <end position="314"/>
    </location>
</feature>
<gene>
    <name evidence="4" type="ORF">BA062_12685</name>
</gene>
<keyword evidence="1" id="KW-0560">Oxidoreductase</keyword>
<dbReference type="PANTHER" id="PTHR30137:SF8">
    <property type="entry name" value="BLR5498 PROTEIN"/>
    <property type="match status" value="1"/>
</dbReference>
<reference evidence="4 5" key="1">
    <citation type="submission" date="2016-07" db="EMBL/GenBank/DDBJ databases">
        <title>Draft genome sequence of Prauserella sp. YIM 121212, isolated from alkaline soil.</title>
        <authorList>
            <person name="Ruckert C."/>
            <person name="Albersmeier A."/>
            <person name="Jiang C.-L."/>
            <person name="Jiang Y."/>
            <person name="Kalinowski J."/>
            <person name="Schneider O."/>
            <person name="Winkler A."/>
            <person name="Zotchev S.B."/>
        </authorList>
    </citation>
    <scope>NUCLEOTIDE SEQUENCE [LARGE SCALE GENOMIC DNA]</scope>
    <source>
        <strain evidence="4 5">YIM 121212</strain>
    </source>
</reference>
<keyword evidence="2" id="KW-0503">Monooxygenase</keyword>
<dbReference type="EMBL" id="MASU01000005">
    <property type="protein sequence ID" value="PXY36275.1"/>
    <property type="molecule type" value="Genomic_DNA"/>
</dbReference>
<dbReference type="InterPro" id="IPR036661">
    <property type="entry name" value="Luciferase-like_sf"/>
</dbReference>
<accession>A0A318M163</accession>
<dbReference type="OrthoDB" id="7903015at2"/>